<dbReference type="InterPro" id="IPR029058">
    <property type="entry name" value="AB_hydrolase_fold"/>
</dbReference>
<evidence type="ECO:0000259" key="1">
    <source>
        <dbReference type="Pfam" id="PF06259"/>
    </source>
</evidence>
<dbReference type="OrthoDB" id="5969911at2"/>
<accession>G8WTY6</accession>
<dbReference type="STRING" id="1003195.SCATT_19600"/>
<dbReference type="PATRIC" id="fig|1003195.11.peg.3498"/>
<gene>
    <name evidence="2" type="ordered locus">SCATT_19600</name>
</gene>
<feature type="domain" description="DUF1023" evidence="1">
    <location>
        <begin position="307"/>
        <end position="481"/>
    </location>
</feature>
<dbReference type="KEGG" id="sct:SCAT_1969"/>
<dbReference type="Proteomes" id="UP000007842">
    <property type="component" value="Chromosome"/>
</dbReference>
<dbReference type="ESTHER" id="stren-f8juc2">
    <property type="family name" value="Duf_1023"/>
</dbReference>
<name>F8JUC2_STREN</name>
<dbReference type="EMBL" id="CP003219">
    <property type="protein sequence ID" value="AEW94331.1"/>
    <property type="molecule type" value="Genomic_DNA"/>
</dbReference>
<dbReference type="InterPro" id="IPR010427">
    <property type="entry name" value="DUF1023"/>
</dbReference>
<dbReference type="SUPFAM" id="SSF53474">
    <property type="entry name" value="alpha/beta-Hydrolases"/>
    <property type="match status" value="1"/>
</dbReference>
<dbReference type="eggNOG" id="COG4099">
    <property type="taxonomic scope" value="Bacteria"/>
</dbReference>
<sequence>MSGTFARLARQDFADLEAAARSWHRLADAFATAHQHHTHRVSGPLHPAWQGLGAQTALPVLARIESQLEAAQVDAVSYATVLDTLHARLSEAQGNLCSAVANAEHDHFTVDDATGRVTLPRWVEEGRADPHRQDETAAWDRRLAAYQRMIDQAVKDAEQADEEGARALATLTPGTLDEDDALRTAAEESTGATRLLGIGPYAIPDGKDPKRAAAWWRSLSHDEQQSYLTLHPELIGALGGLPATARDQANRLLLDEYLDGRGGPGPGTGLTADQWNQQQDALRALKSRLDDATDDDPGRRLYLLRLDPSGTGRAVVAMGNPDTAANTAVLVPGTNTNLASMPGQIDRIDKLRMAATRAGAGDDTSVIAWLGYDPPQEDVPGDHFDLGVAGTGLAEEGGRNLRQFVQDLRAAQGPLHSHLTVIGHSYGSTTVGAAAADDPHGLGADDIVVVGSPGMTVDNVRGLHMTADHVFVGSAADDPVIEYFSDATLGKNPARESFGARDFAVDTHGHSGYWAVDPNGTLSESLHNQGRIIAGYEPLTVDPTPDPPTYNWP</sequence>
<evidence type="ECO:0000313" key="3">
    <source>
        <dbReference type="Proteomes" id="UP000007842"/>
    </source>
</evidence>
<dbReference type="Pfam" id="PF06259">
    <property type="entry name" value="Abhydrolase_8"/>
    <property type="match status" value="1"/>
</dbReference>
<dbReference type="RefSeq" id="WP_014142724.1">
    <property type="nucleotide sequence ID" value="NC_016111.1"/>
</dbReference>
<protein>
    <recommendedName>
        <fullName evidence="1">DUF1023 domain-containing protein</fullName>
    </recommendedName>
</protein>
<keyword evidence="3" id="KW-1185">Reference proteome</keyword>
<evidence type="ECO:0000313" key="2">
    <source>
        <dbReference type="EMBL" id="AEW94331.1"/>
    </source>
</evidence>
<dbReference type="KEGG" id="scy:SCATT_19600"/>
<organism evidence="2 3">
    <name type="scientific">Streptantibioticus cattleyicolor (strain ATCC 35852 / DSM 46488 / JCM 4925 / NBRC 14057 / NRRL 8057)</name>
    <name type="common">Streptomyces cattleya</name>
    <dbReference type="NCBI Taxonomy" id="1003195"/>
    <lineage>
        <taxon>Bacteria</taxon>
        <taxon>Bacillati</taxon>
        <taxon>Actinomycetota</taxon>
        <taxon>Actinomycetes</taxon>
        <taxon>Kitasatosporales</taxon>
        <taxon>Streptomycetaceae</taxon>
        <taxon>Streptantibioticus</taxon>
    </lineage>
</organism>
<accession>F8JUC2</accession>
<proteinExistence type="predicted"/>
<dbReference type="HOGENOM" id="CLU_025057_2_1_11"/>
<reference evidence="3" key="1">
    <citation type="submission" date="2011-12" db="EMBL/GenBank/DDBJ databases">
        <title>Complete genome sequence of Streptomyces cattleya strain DSM 46488.</title>
        <authorList>
            <person name="Ou H.-Y."/>
            <person name="Li P."/>
            <person name="Zhao C."/>
            <person name="O'Hagan D."/>
            <person name="Deng Z."/>
        </authorList>
    </citation>
    <scope>NUCLEOTIDE SEQUENCE [LARGE SCALE GENOMIC DNA]</scope>
    <source>
        <strain evidence="3">ATCC 35852 / DSM 46488 / JCM 4925 / NBRC 14057 / NRRL 8057</strain>
    </source>
</reference>
<dbReference type="Gene3D" id="3.40.50.1820">
    <property type="entry name" value="alpha/beta hydrolase"/>
    <property type="match status" value="1"/>
</dbReference>
<dbReference type="AlphaFoldDB" id="F8JUC2"/>